<name>A0A671FVZ7_RHIFE</name>
<dbReference type="GO" id="GO:0051923">
    <property type="term" value="P:sulfation"/>
    <property type="evidence" value="ECO:0007669"/>
    <property type="project" value="Ensembl"/>
</dbReference>
<evidence type="ECO:0000313" key="9">
    <source>
        <dbReference type="Ensembl" id="ENSRFEP00010029901.1"/>
    </source>
</evidence>
<dbReference type="GO" id="GO:0044598">
    <property type="term" value="P:doxorubicin metabolic process"/>
    <property type="evidence" value="ECO:0007669"/>
    <property type="project" value="Ensembl"/>
</dbReference>
<evidence type="ECO:0000313" key="10">
    <source>
        <dbReference type="Proteomes" id="UP000472240"/>
    </source>
</evidence>
<reference evidence="9" key="2">
    <citation type="submission" date="2025-05" db="UniProtKB">
        <authorList>
            <consortium name="Ensembl"/>
        </authorList>
    </citation>
    <scope>IDENTIFICATION</scope>
</reference>
<dbReference type="Gene3D" id="3.40.50.300">
    <property type="entry name" value="P-loop containing nucleotide triphosphate hydrolases"/>
    <property type="match status" value="1"/>
</dbReference>
<dbReference type="InterPro" id="IPR000863">
    <property type="entry name" value="Sulfotransferase_dom"/>
</dbReference>
<dbReference type="Pfam" id="PF00685">
    <property type="entry name" value="Sulfotransfer_1"/>
    <property type="match status" value="1"/>
</dbReference>
<evidence type="ECO:0000313" key="8">
    <source>
        <dbReference type="EMBL" id="KAF6270084.1"/>
    </source>
</evidence>
<dbReference type="PANTHER" id="PTHR11783">
    <property type="entry name" value="SULFOTRANSFERASE SULT"/>
    <property type="match status" value="1"/>
</dbReference>
<protein>
    <recommendedName>
        <fullName evidence="6">Sulfotransferase</fullName>
        <ecNumber evidence="6">2.8.2.-</ecNumber>
    </recommendedName>
</protein>
<feature type="domain" description="Sulfotransferase" evidence="7">
    <location>
        <begin position="45"/>
        <end position="294"/>
    </location>
</feature>
<organism evidence="9 10">
    <name type="scientific">Rhinolophus ferrumequinum</name>
    <name type="common">Greater horseshoe bat</name>
    <dbReference type="NCBI Taxonomy" id="59479"/>
    <lineage>
        <taxon>Eukaryota</taxon>
        <taxon>Metazoa</taxon>
        <taxon>Chordata</taxon>
        <taxon>Craniata</taxon>
        <taxon>Vertebrata</taxon>
        <taxon>Euteleostomi</taxon>
        <taxon>Mammalia</taxon>
        <taxon>Eutheria</taxon>
        <taxon>Laurasiatheria</taxon>
        <taxon>Chiroptera</taxon>
        <taxon>Yinpterochiroptera</taxon>
        <taxon>Rhinolophoidea</taxon>
        <taxon>Rhinolophidae</taxon>
        <taxon>Rhinolophinae</taxon>
        <taxon>Rhinolophus</taxon>
    </lineage>
</organism>
<dbReference type="GO" id="GO:0004062">
    <property type="term" value="F:aryl sulfotransferase activity"/>
    <property type="evidence" value="ECO:0007669"/>
    <property type="project" value="Ensembl"/>
</dbReference>
<dbReference type="GO" id="GO:0050427">
    <property type="term" value="P:3'-phosphoadenosine 5'-phosphosulfate metabolic process"/>
    <property type="evidence" value="ECO:0007669"/>
    <property type="project" value="Ensembl"/>
</dbReference>
<evidence type="ECO:0000256" key="2">
    <source>
        <dbReference type="ARBA" id="ARBA00005771"/>
    </source>
</evidence>
<comment type="catalytic activity">
    <reaction evidence="5">
        <text>4-ethylphenol + 3'-phosphoadenylyl sulfate = 4-ethylphenyl sulfate + adenosine 3',5'-bisphosphate + H(+)</text>
        <dbReference type="Rhea" id="RHEA:70607"/>
        <dbReference type="ChEBI" id="CHEBI:15378"/>
        <dbReference type="ChEBI" id="CHEBI:49584"/>
        <dbReference type="ChEBI" id="CHEBI:58339"/>
        <dbReference type="ChEBI" id="CHEBI:58343"/>
        <dbReference type="ChEBI" id="CHEBI:133681"/>
    </reaction>
    <physiologicalReaction direction="left-to-right" evidence="5">
        <dbReference type="Rhea" id="RHEA:70608"/>
    </physiologicalReaction>
</comment>
<dbReference type="OMA" id="EQANTMP"/>
<dbReference type="EC" id="2.8.2.-" evidence="6"/>
<dbReference type="Proteomes" id="UP000472240">
    <property type="component" value="Unplaced"/>
</dbReference>
<dbReference type="GeneTree" id="ENSGT00940000157101"/>
<evidence type="ECO:0000256" key="6">
    <source>
        <dbReference type="RuleBase" id="RU361155"/>
    </source>
</evidence>
<dbReference type="GO" id="GO:0006805">
    <property type="term" value="P:xenobiotic metabolic process"/>
    <property type="evidence" value="ECO:0007669"/>
    <property type="project" value="Ensembl"/>
</dbReference>
<dbReference type="Proteomes" id="UP000585614">
    <property type="component" value="Unassembled WGS sequence"/>
</dbReference>
<dbReference type="SUPFAM" id="SSF52540">
    <property type="entry name" value="P-loop containing nucleoside triphosphate hydrolases"/>
    <property type="match status" value="1"/>
</dbReference>
<dbReference type="GO" id="GO:0006068">
    <property type="term" value="P:ethanol catabolic process"/>
    <property type="evidence" value="ECO:0007669"/>
    <property type="project" value="Ensembl"/>
</dbReference>
<keyword evidence="10" id="KW-1185">Reference proteome</keyword>
<gene>
    <name evidence="9" type="primary">SULT1C4</name>
    <name evidence="8" type="ORF">mRhiFer1_016381</name>
</gene>
<evidence type="ECO:0000313" key="11">
    <source>
        <dbReference type="Proteomes" id="UP000585614"/>
    </source>
</evidence>
<evidence type="ECO:0000256" key="3">
    <source>
        <dbReference type="ARBA" id="ARBA00022490"/>
    </source>
</evidence>
<accession>A0A671FVZ7</accession>
<proteinExistence type="inferred from homology"/>
<comment type="subcellular location">
    <subcellularLocation>
        <location evidence="1">Cytoplasm</location>
    </subcellularLocation>
</comment>
<dbReference type="EMBL" id="JACAGC010000034">
    <property type="protein sequence ID" value="KAF6270084.1"/>
    <property type="molecule type" value="Genomic_DNA"/>
</dbReference>
<dbReference type="Ensembl" id="ENSRFET00010032440.1">
    <property type="protein sequence ID" value="ENSRFEP00010029901.1"/>
    <property type="gene ID" value="ENSRFEG00010019812.1"/>
</dbReference>
<evidence type="ECO:0000259" key="7">
    <source>
        <dbReference type="Pfam" id="PF00685"/>
    </source>
</evidence>
<dbReference type="GO" id="GO:0009812">
    <property type="term" value="P:flavonoid metabolic process"/>
    <property type="evidence" value="ECO:0007669"/>
    <property type="project" value="Ensembl"/>
</dbReference>
<evidence type="ECO:0000256" key="5">
    <source>
        <dbReference type="ARBA" id="ARBA00048219"/>
    </source>
</evidence>
<sequence length="302" mass="35296">MALNKMEGFKFDGTERLAADYVKGILQPITTCAIWDQIWNFQAKPDDLLVSTYPKAGTTWTQEIVDLIQNEGDVDKGLRAPTHIRFPFIELMIPSVASGLEQANAMPSPRNLKTHLPIQLLPPSFLEKNCKIIYVARNPKDNMVSYYHFHRMNKSLPAPGTWEEYFESFLAGKICWGSWYDHVKGWWEAKDQHRILYLFYEDLKMNPKHEIRKLAEFIGKNLDDEVLDKIIHHTSFDIMKQNPMANYSSIPTEIMNHSISPFMRKGEVGDWKHHFTVAQNERFDEDYKKKMANTSLTFRFQF</sequence>
<evidence type="ECO:0000256" key="4">
    <source>
        <dbReference type="ARBA" id="ARBA00022679"/>
    </source>
</evidence>
<keyword evidence="4 6" id="KW-0808">Transferase</keyword>
<keyword evidence="3" id="KW-0963">Cytoplasm</keyword>
<comment type="similarity">
    <text evidence="2 6">Belongs to the sulfotransferase 1 family.</text>
</comment>
<dbReference type="AlphaFoldDB" id="A0A671FVZ7"/>
<dbReference type="InterPro" id="IPR027417">
    <property type="entry name" value="P-loop_NTPase"/>
</dbReference>
<reference evidence="8 11" key="1">
    <citation type="journal article" date="2020" name="Nature">
        <title>Six reference-quality genomes reveal evolution of bat adaptations.</title>
        <authorList>
            <person name="Jebb D."/>
            <person name="Huang Z."/>
            <person name="Pippel M."/>
            <person name="Hughes G.M."/>
            <person name="Lavrichenko K."/>
            <person name="Devanna P."/>
            <person name="Winkler S."/>
            <person name="Jermiin L.S."/>
            <person name="Skirmuntt E.C."/>
            <person name="Katzourakis A."/>
            <person name="Burkitt-Gray L."/>
            <person name="Ray D.A."/>
            <person name="Sullivan K.A.M."/>
            <person name="Roscito J.G."/>
            <person name="Kirilenko B.M."/>
            <person name="Davalos L.M."/>
            <person name="Corthals A.P."/>
            <person name="Power M.L."/>
            <person name="Jones G."/>
            <person name="Ransome R.D."/>
            <person name="Dechmann D.K.N."/>
            <person name="Locatelli A.G."/>
            <person name="Puechmaille S.J."/>
            <person name="Fedrigo O."/>
            <person name="Jarvis E.D."/>
            <person name="Hiller M."/>
            <person name="Vernes S.C."/>
            <person name="Myers E.W."/>
            <person name="Teeling E.C."/>
        </authorList>
    </citation>
    <scope>NUCLEOTIDE SEQUENCE [LARGE SCALE GENOMIC DNA]</scope>
    <source>
        <strain evidence="8">MRhiFer1</strain>
        <tissue evidence="8">Lung</tissue>
    </source>
</reference>
<evidence type="ECO:0000256" key="1">
    <source>
        <dbReference type="ARBA" id="ARBA00004496"/>
    </source>
</evidence>
<dbReference type="FunFam" id="3.40.50.300:FF:000433">
    <property type="entry name" value="Estrogen sulfotransferase"/>
    <property type="match status" value="1"/>
</dbReference>
<dbReference type="GO" id="GO:0005829">
    <property type="term" value="C:cytosol"/>
    <property type="evidence" value="ECO:0007669"/>
    <property type="project" value="Ensembl"/>
</dbReference>
<dbReference type="OrthoDB" id="205623at2759"/>